<evidence type="ECO:0000256" key="1">
    <source>
        <dbReference type="ARBA" id="ARBA00023015"/>
    </source>
</evidence>
<evidence type="ECO:0000256" key="2">
    <source>
        <dbReference type="ARBA" id="ARBA00023163"/>
    </source>
</evidence>
<reference evidence="4" key="2">
    <citation type="submission" date="2020-09" db="EMBL/GenBank/DDBJ databases">
        <authorList>
            <person name="Sun Q."/>
            <person name="Zhou Y."/>
        </authorList>
    </citation>
    <scope>NUCLEOTIDE SEQUENCE</scope>
    <source>
        <strain evidence="4">CGMCC 1.7086</strain>
    </source>
</reference>
<dbReference type="Pfam" id="PF12833">
    <property type="entry name" value="HTH_18"/>
    <property type="match status" value="1"/>
</dbReference>
<dbReference type="Pfam" id="PF01965">
    <property type="entry name" value="DJ-1_PfpI"/>
    <property type="match status" value="1"/>
</dbReference>
<dbReference type="InterPro" id="IPR052158">
    <property type="entry name" value="INH-QAR"/>
</dbReference>
<accession>A0A917YYI9</accession>
<evidence type="ECO:0000313" key="4">
    <source>
        <dbReference type="EMBL" id="GGO70330.1"/>
    </source>
</evidence>
<gene>
    <name evidence="4" type="ORF">GCM10010982_23570</name>
</gene>
<dbReference type="RefSeq" id="WP_188695094.1">
    <property type="nucleotide sequence ID" value="NZ_BMLS01000003.1"/>
</dbReference>
<dbReference type="EMBL" id="BMLS01000003">
    <property type="protein sequence ID" value="GGO70330.1"/>
    <property type="molecule type" value="Genomic_DNA"/>
</dbReference>
<evidence type="ECO:0000259" key="3">
    <source>
        <dbReference type="PROSITE" id="PS01124"/>
    </source>
</evidence>
<dbReference type="SUPFAM" id="SSF52317">
    <property type="entry name" value="Class I glutamine amidotransferase-like"/>
    <property type="match status" value="1"/>
</dbReference>
<dbReference type="GO" id="GO:0003700">
    <property type="term" value="F:DNA-binding transcription factor activity"/>
    <property type="evidence" value="ECO:0007669"/>
    <property type="project" value="InterPro"/>
</dbReference>
<keyword evidence="1" id="KW-0805">Transcription regulation</keyword>
<dbReference type="InterPro" id="IPR009057">
    <property type="entry name" value="Homeodomain-like_sf"/>
</dbReference>
<dbReference type="SUPFAM" id="SSF46689">
    <property type="entry name" value="Homeodomain-like"/>
    <property type="match status" value="2"/>
</dbReference>
<comment type="caution">
    <text evidence="4">The sequence shown here is derived from an EMBL/GenBank/DDBJ whole genome shotgun (WGS) entry which is preliminary data.</text>
</comment>
<keyword evidence="5" id="KW-1185">Reference proteome</keyword>
<dbReference type="GO" id="GO:0043565">
    <property type="term" value="F:sequence-specific DNA binding"/>
    <property type="evidence" value="ECO:0007669"/>
    <property type="project" value="InterPro"/>
</dbReference>
<dbReference type="PANTHER" id="PTHR43130:SF3">
    <property type="entry name" value="HTH-TYPE TRANSCRIPTIONAL REGULATOR RV1931C"/>
    <property type="match status" value="1"/>
</dbReference>
<dbReference type="InterPro" id="IPR018060">
    <property type="entry name" value="HTH_AraC"/>
</dbReference>
<reference evidence="4" key="1">
    <citation type="journal article" date="2014" name="Int. J. Syst. Evol. Microbiol.">
        <title>Complete genome sequence of Corynebacterium casei LMG S-19264T (=DSM 44701T), isolated from a smear-ripened cheese.</title>
        <authorList>
            <consortium name="US DOE Joint Genome Institute (JGI-PGF)"/>
            <person name="Walter F."/>
            <person name="Albersmeier A."/>
            <person name="Kalinowski J."/>
            <person name="Ruckert C."/>
        </authorList>
    </citation>
    <scope>NUCLEOTIDE SEQUENCE</scope>
    <source>
        <strain evidence="4">CGMCC 1.7086</strain>
    </source>
</reference>
<dbReference type="Proteomes" id="UP000606935">
    <property type="component" value="Unassembled WGS sequence"/>
</dbReference>
<dbReference type="SMART" id="SM00342">
    <property type="entry name" value="HTH_ARAC"/>
    <property type="match status" value="1"/>
</dbReference>
<dbReference type="InterPro" id="IPR029062">
    <property type="entry name" value="Class_I_gatase-like"/>
</dbReference>
<organism evidence="4 5">
    <name type="scientific">Bowmanella pacifica</name>
    <dbReference type="NCBI Taxonomy" id="502051"/>
    <lineage>
        <taxon>Bacteria</taxon>
        <taxon>Pseudomonadati</taxon>
        <taxon>Pseudomonadota</taxon>
        <taxon>Gammaproteobacteria</taxon>
        <taxon>Alteromonadales</taxon>
        <taxon>Alteromonadaceae</taxon>
        <taxon>Bowmanella</taxon>
    </lineage>
</organism>
<dbReference type="PROSITE" id="PS01124">
    <property type="entry name" value="HTH_ARAC_FAMILY_2"/>
    <property type="match status" value="1"/>
</dbReference>
<feature type="domain" description="HTH araC/xylS-type" evidence="3">
    <location>
        <begin position="219"/>
        <end position="317"/>
    </location>
</feature>
<dbReference type="PANTHER" id="PTHR43130">
    <property type="entry name" value="ARAC-FAMILY TRANSCRIPTIONAL REGULATOR"/>
    <property type="match status" value="1"/>
</dbReference>
<dbReference type="AlphaFoldDB" id="A0A917YYI9"/>
<keyword evidence="2" id="KW-0804">Transcription</keyword>
<protein>
    <submittedName>
        <fullName evidence="4">Transcriptional regulator</fullName>
    </submittedName>
</protein>
<dbReference type="InterPro" id="IPR002818">
    <property type="entry name" value="DJ-1/PfpI"/>
</dbReference>
<name>A0A917YYI9_9ALTE</name>
<sequence>MKQVGIFLYEQVQAVDVAGALDTFGQANAELEKLGRPAAYQLHLIGLQAGLICAENGLKMTVDIGLGDCPELDYLVLPGGCGSQQLLENVSFLQWVQERDIELQKLLSICTGAFLLAATGLVDGRKVSTHWRFAQSLQAMFPAIVVEAEALYCRDGKYYSSGGMTAGIDLCLSVLEQDLGLHMAQTVAQELVMYLRRSGNQSQYSRPLSVQSSEETRFIHLQQWLLDNLHGSVTASQMAAEVCMSERHFRRQFSARFGLSPSRYLEQLRLDRARSLLLCDGYTLERVCAECGFVSTSSFGRLFKQRFFTTPMAFRKHFGVQQAGRGQAG</sequence>
<dbReference type="Gene3D" id="1.10.10.60">
    <property type="entry name" value="Homeodomain-like"/>
    <property type="match status" value="2"/>
</dbReference>
<proteinExistence type="predicted"/>
<evidence type="ECO:0000313" key="5">
    <source>
        <dbReference type="Proteomes" id="UP000606935"/>
    </source>
</evidence>
<dbReference type="Gene3D" id="3.40.50.880">
    <property type="match status" value="1"/>
</dbReference>
<dbReference type="CDD" id="cd03137">
    <property type="entry name" value="GATase1_AraC_1"/>
    <property type="match status" value="1"/>
</dbReference>